<dbReference type="InterPro" id="IPR036901">
    <property type="entry name" value="Asp/Orn_carbamoylTrfase_sf"/>
</dbReference>
<feature type="domain" description="Aspartate/ornithine carbamoyltransferase Asp/Orn-binding" evidence="8">
    <location>
        <begin position="188"/>
        <end position="343"/>
    </location>
</feature>
<sequence length="346" mass="37495">MLERARPKSRRAVRARRAAPRARVATPAARAARPPRAAAAPRHYLSALDLSAAEMRALFALAGRMKRQLSAGTPHPRLAGKTLAMIFQKPSLRTRVSFETGMTQLGGHAIYLGPEDIRLGHRETVEDVALTLARMTDGIMARVFGHAVVEELARHATVPVINALSDREHPCQMLGDFLTVAERRGRLEGLTLAFIGDGNNVAHSLMLGGARLGVNVTVACPPGHEPDASVLERARAEGRATGATVRVTADPAEAAAGADVLYTDVWASMGQEAEAEARRAVFRPYRVDDALLARARPGALVMHCLPAHYDEELDYATSRRPESVIFDEAENRLHAQKALLVMLLGR</sequence>
<comment type="caution">
    <text evidence="10">The sequence shown here is derived from an EMBL/GenBank/DDBJ whole genome shotgun (WGS) entry which is preliminary data.</text>
</comment>
<gene>
    <name evidence="10" type="primary">argF</name>
    <name evidence="10" type="ORF">ENR23_13395</name>
</gene>
<feature type="domain" description="Aspartate/ornithine carbamoyltransferase carbamoyl-P binding" evidence="9">
    <location>
        <begin position="42"/>
        <end position="182"/>
    </location>
</feature>
<feature type="binding site" evidence="6">
    <location>
        <position position="264"/>
    </location>
    <ligand>
        <name>L-ornithine</name>
        <dbReference type="ChEBI" id="CHEBI:46911"/>
    </ligand>
</feature>
<comment type="similarity">
    <text evidence="2 6">Belongs to the aspartate/ornithine carbamoyltransferase superfamily. OTCase family.</text>
</comment>
<feature type="region of interest" description="Disordered" evidence="7">
    <location>
        <begin position="1"/>
        <end position="37"/>
    </location>
</feature>
<dbReference type="FunFam" id="3.40.50.1370:FF:000008">
    <property type="entry name" value="Ornithine carbamoyltransferase"/>
    <property type="match status" value="1"/>
</dbReference>
<dbReference type="GO" id="GO:0019240">
    <property type="term" value="P:citrulline biosynthetic process"/>
    <property type="evidence" value="ECO:0007669"/>
    <property type="project" value="TreeGrafter"/>
</dbReference>
<dbReference type="NCBIfam" id="NF001986">
    <property type="entry name" value="PRK00779.1"/>
    <property type="match status" value="1"/>
</dbReference>
<evidence type="ECO:0000259" key="9">
    <source>
        <dbReference type="Pfam" id="PF02729"/>
    </source>
</evidence>
<comment type="caution">
    <text evidence="6">Lacks conserved residue(s) required for the propagation of feature annotation.</text>
</comment>
<evidence type="ECO:0000256" key="5">
    <source>
        <dbReference type="ARBA" id="ARBA00048772"/>
    </source>
</evidence>
<dbReference type="Pfam" id="PF02729">
    <property type="entry name" value="OTCace_N"/>
    <property type="match status" value="1"/>
</dbReference>
<dbReference type="GO" id="GO:0005737">
    <property type="term" value="C:cytoplasm"/>
    <property type="evidence" value="ECO:0007669"/>
    <property type="project" value="UniProtKB-SubCell"/>
</dbReference>
<feature type="binding site" evidence="6">
    <location>
        <begin position="268"/>
        <end position="269"/>
    </location>
    <ligand>
        <name>L-ornithine</name>
        <dbReference type="ChEBI" id="CHEBI:46911"/>
    </ligand>
</feature>
<evidence type="ECO:0000256" key="7">
    <source>
        <dbReference type="SAM" id="MobiDB-lite"/>
    </source>
</evidence>
<feature type="binding site" evidence="6">
    <location>
        <position position="332"/>
    </location>
    <ligand>
        <name>carbamoyl phosphate</name>
        <dbReference type="ChEBI" id="CHEBI:58228"/>
    </ligand>
</feature>
<evidence type="ECO:0000256" key="2">
    <source>
        <dbReference type="ARBA" id="ARBA00007805"/>
    </source>
</evidence>
<dbReference type="PANTHER" id="PTHR45753:SF3">
    <property type="entry name" value="ORNITHINE TRANSCARBAMYLASE, MITOCHONDRIAL"/>
    <property type="match status" value="1"/>
</dbReference>
<dbReference type="EC" id="2.1.3.3" evidence="3 6"/>
<proteinExistence type="inferred from homology"/>
<dbReference type="InterPro" id="IPR006130">
    <property type="entry name" value="Asp/Orn_carbamoylTrfase"/>
</dbReference>
<keyword evidence="4 6" id="KW-0808">Transferase</keyword>
<dbReference type="InterPro" id="IPR006131">
    <property type="entry name" value="Asp_carbamoyltransf_Asp/Orn-bd"/>
</dbReference>
<feature type="compositionally biased region" description="Basic residues" evidence="7">
    <location>
        <begin position="7"/>
        <end position="20"/>
    </location>
</feature>
<organism evidence="10">
    <name type="scientific">Eiseniibacteriota bacterium</name>
    <dbReference type="NCBI Taxonomy" id="2212470"/>
    <lineage>
        <taxon>Bacteria</taxon>
        <taxon>Candidatus Eiseniibacteriota</taxon>
    </lineage>
</organism>
<dbReference type="PRINTS" id="PR00100">
    <property type="entry name" value="AOTCASE"/>
</dbReference>
<keyword evidence="6" id="KW-0963">Cytoplasm</keyword>
<comment type="subcellular location">
    <subcellularLocation>
        <location evidence="6">Cytoplasm</location>
    </subcellularLocation>
</comment>
<feature type="binding site" evidence="6">
    <location>
        <position position="200"/>
    </location>
    <ligand>
        <name>L-ornithine</name>
        <dbReference type="ChEBI" id="CHEBI:46911"/>
    </ligand>
</feature>
<evidence type="ECO:0000313" key="10">
    <source>
        <dbReference type="EMBL" id="HGZ44386.1"/>
    </source>
</evidence>
<name>A0A832I453_UNCEI</name>
<dbReference type="InterPro" id="IPR006132">
    <property type="entry name" value="Asp/Orn_carbamoyltranf_P-bd"/>
</dbReference>
<dbReference type="HAMAP" id="MF_01109">
    <property type="entry name" value="OTCase"/>
    <property type="match status" value="1"/>
</dbReference>
<comment type="catalytic activity">
    <reaction evidence="5 6">
        <text>carbamoyl phosphate + L-ornithine = L-citrulline + phosphate + H(+)</text>
        <dbReference type="Rhea" id="RHEA:19513"/>
        <dbReference type="ChEBI" id="CHEBI:15378"/>
        <dbReference type="ChEBI" id="CHEBI:43474"/>
        <dbReference type="ChEBI" id="CHEBI:46911"/>
        <dbReference type="ChEBI" id="CHEBI:57743"/>
        <dbReference type="ChEBI" id="CHEBI:58228"/>
        <dbReference type="EC" id="2.1.3.3"/>
    </reaction>
</comment>
<dbReference type="GO" id="GO:0016597">
    <property type="term" value="F:amino acid binding"/>
    <property type="evidence" value="ECO:0007669"/>
    <property type="project" value="InterPro"/>
</dbReference>
<dbReference type="Gene3D" id="3.40.50.1370">
    <property type="entry name" value="Aspartate/ornithine carbamoyltransferase"/>
    <property type="match status" value="2"/>
</dbReference>
<dbReference type="InterPro" id="IPR024904">
    <property type="entry name" value="OTCase_ArgI"/>
</dbReference>
<evidence type="ECO:0000256" key="6">
    <source>
        <dbReference type="HAMAP-Rule" id="MF_01109"/>
    </source>
</evidence>
<feature type="binding site" evidence="6">
    <location>
        <begin position="304"/>
        <end position="305"/>
    </location>
    <ligand>
        <name>carbamoyl phosphate</name>
        <dbReference type="ChEBI" id="CHEBI:58228"/>
    </ligand>
</feature>
<dbReference type="SUPFAM" id="SSF53671">
    <property type="entry name" value="Aspartate/ornithine carbamoyltransferase"/>
    <property type="match status" value="1"/>
</dbReference>
<evidence type="ECO:0000259" key="8">
    <source>
        <dbReference type="Pfam" id="PF00185"/>
    </source>
</evidence>
<dbReference type="AlphaFoldDB" id="A0A832I453"/>
<evidence type="ECO:0000256" key="1">
    <source>
        <dbReference type="ARBA" id="ARBA00004975"/>
    </source>
</evidence>
<feature type="compositionally biased region" description="Low complexity" evidence="7">
    <location>
        <begin position="21"/>
        <end position="37"/>
    </location>
</feature>
<dbReference type="NCBIfam" id="TIGR00658">
    <property type="entry name" value="orni_carb_tr"/>
    <property type="match status" value="1"/>
</dbReference>
<dbReference type="EMBL" id="DSQF01000028">
    <property type="protein sequence ID" value="HGZ44386.1"/>
    <property type="molecule type" value="Genomic_DNA"/>
</dbReference>
<protein>
    <recommendedName>
        <fullName evidence="3 6">Ornithine carbamoyltransferase</fullName>
        <shortName evidence="6">OTCase</shortName>
        <ecNumber evidence="3 6">2.1.3.3</ecNumber>
    </recommendedName>
</protein>
<feature type="binding site" evidence="6">
    <location>
        <position position="142"/>
    </location>
    <ligand>
        <name>carbamoyl phosphate</name>
        <dbReference type="ChEBI" id="CHEBI:58228"/>
    </ligand>
</feature>
<dbReference type="GO" id="GO:0042450">
    <property type="term" value="P:L-arginine biosynthetic process via ornithine"/>
    <property type="evidence" value="ECO:0007669"/>
    <property type="project" value="UniProtKB-UniRule"/>
</dbReference>
<dbReference type="PANTHER" id="PTHR45753">
    <property type="entry name" value="ORNITHINE CARBAMOYLTRANSFERASE, MITOCHONDRIAL"/>
    <property type="match status" value="1"/>
</dbReference>
<dbReference type="GO" id="GO:0004585">
    <property type="term" value="F:ornithine carbamoyltransferase activity"/>
    <property type="evidence" value="ECO:0007669"/>
    <property type="project" value="UniProtKB-UniRule"/>
</dbReference>
<accession>A0A832I453</accession>
<feature type="binding site" evidence="6">
    <location>
        <begin position="169"/>
        <end position="172"/>
    </location>
    <ligand>
        <name>carbamoyl phosphate</name>
        <dbReference type="ChEBI" id="CHEBI:58228"/>
    </ligand>
</feature>
<evidence type="ECO:0000256" key="4">
    <source>
        <dbReference type="ARBA" id="ARBA00022679"/>
    </source>
</evidence>
<reference evidence="10" key="1">
    <citation type="journal article" date="2020" name="mSystems">
        <title>Genome- and Community-Level Interaction Insights into Carbon Utilization and Element Cycling Functions of Hydrothermarchaeota in Hydrothermal Sediment.</title>
        <authorList>
            <person name="Zhou Z."/>
            <person name="Liu Y."/>
            <person name="Xu W."/>
            <person name="Pan J."/>
            <person name="Luo Z.H."/>
            <person name="Li M."/>
        </authorList>
    </citation>
    <scope>NUCLEOTIDE SEQUENCE [LARGE SCALE GENOMIC DNA]</scope>
    <source>
        <strain evidence="10">SpSt-381</strain>
    </source>
</reference>
<comment type="pathway">
    <text evidence="1">Amino-acid biosynthesis; L-arginine biosynthesis; L-arginine from L-ornithine and carbamoyl phosphate: step 1/3.</text>
</comment>
<dbReference type="PRINTS" id="PR00102">
    <property type="entry name" value="OTCASE"/>
</dbReference>
<dbReference type="InterPro" id="IPR002292">
    <property type="entry name" value="Orn/put_carbamltrans"/>
</dbReference>
<evidence type="ECO:0000256" key="3">
    <source>
        <dbReference type="ARBA" id="ARBA00013007"/>
    </source>
</evidence>
<dbReference type="Pfam" id="PF00185">
    <property type="entry name" value="OTCace"/>
    <property type="match status" value="1"/>
</dbReference>